<organism evidence="1">
    <name type="scientific">hydrothermal vent metagenome</name>
    <dbReference type="NCBI Taxonomy" id="652676"/>
    <lineage>
        <taxon>unclassified sequences</taxon>
        <taxon>metagenomes</taxon>
        <taxon>ecological metagenomes</taxon>
    </lineage>
</organism>
<dbReference type="AlphaFoldDB" id="A0A1W1BD33"/>
<keyword evidence="1" id="KW-0418">Kinase</keyword>
<name>A0A1W1BD33_9ZZZZ</name>
<reference evidence="1" key="1">
    <citation type="submission" date="2016-10" db="EMBL/GenBank/DDBJ databases">
        <authorList>
            <person name="de Groot N.N."/>
        </authorList>
    </citation>
    <scope>NUCLEOTIDE SEQUENCE</scope>
</reference>
<evidence type="ECO:0000313" key="1">
    <source>
        <dbReference type="EMBL" id="SFV51444.1"/>
    </source>
</evidence>
<dbReference type="EMBL" id="FPHI01000004">
    <property type="protein sequence ID" value="SFV51444.1"/>
    <property type="molecule type" value="Genomic_DNA"/>
</dbReference>
<gene>
    <name evidence="1" type="ORF">MNB_SV-3-857</name>
</gene>
<dbReference type="GO" id="GO:0016301">
    <property type="term" value="F:kinase activity"/>
    <property type="evidence" value="ECO:0007669"/>
    <property type="project" value="UniProtKB-KW"/>
</dbReference>
<sequence length="418" mass="48521">MSEKETIFDINEILQTSFKKLENLSKMKNVELIFEMHSTIPRKLKGDSKALERLLHLVLTFVFENTQKNEIVLVLNAPEDFLYEELLSFKISNSGITKEKVLAFLETELGNNLTLLNGEILYDEHDIHLRMPFTISELGLRRHYRLPSKDMLQKKVLLIVESENVTRCISKMFKYFPYDVDFGFKEFQEGKSVLEAYDVVIIEDNLISSNFTTMVEKIQEKKSFKYVRLGDEDTLDGCTYSCDCLVKPVTQESIFELIVSLFGSCDKHPKSRIARRKLPTISSPVILSSEEKSSLENLIEKKRSKQVAILDLRAGMKNAEERGVNYTTELKMFLETFDKSDLYFRQIVNERATQKIKEFCIDLEKQSKIIGAESMQKFANVVSLIFVYDKLDMLPIYPGRYHIELDKLIVAINRELYV</sequence>
<accession>A0A1W1BD33</accession>
<protein>
    <submittedName>
        <fullName evidence="1">Sensory box histidine kinase/response regulator</fullName>
    </submittedName>
</protein>
<proteinExistence type="predicted"/>
<keyword evidence="1" id="KW-0808">Transferase</keyword>